<dbReference type="GO" id="GO:0005829">
    <property type="term" value="C:cytosol"/>
    <property type="evidence" value="ECO:0007669"/>
    <property type="project" value="TreeGrafter"/>
</dbReference>
<dbReference type="Pfam" id="PF02082">
    <property type="entry name" value="Rrf2"/>
    <property type="match status" value="1"/>
</dbReference>
<evidence type="ECO:0000313" key="2">
    <source>
        <dbReference type="Proteomes" id="UP000321204"/>
    </source>
</evidence>
<organism evidence="1 2">
    <name type="scientific">Flavisolibacter ginsenosidimutans</name>
    <dbReference type="NCBI Taxonomy" id="661481"/>
    <lineage>
        <taxon>Bacteria</taxon>
        <taxon>Pseudomonadati</taxon>
        <taxon>Bacteroidota</taxon>
        <taxon>Chitinophagia</taxon>
        <taxon>Chitinophagales</taxon>
        <taxon>Chitinophagaceae</taxon>
        <taxon>Flavisolibacter</taxon>
    </lineage>
</organism>
<dbReference type="PROSITE" id="PS51197">
    <property type="entry name" value="HTH_RRF2_2"/>
    <property type="match status" value="1"/>
</dbReference>
<dbReference type="InterPro" id="IPR000944">
    <property type="entry name" value="Tscrpt_reg_Rrf2"/>
</dbReference>
<accession>A0A5B8UJ84</accession>
<gene>
    <name evidence="1" type="ORF">FSB75_09215</name>
</gene>
<dbReference type="KEGG" id="fgg:FSB75_09215"/>
<name>A0A5B8UJ84_9BACT</name>
<dbReference type="NCBIfam" id="TIGR00738">
    <property type="entry name" value="rrf2_super"/>
    <property type="match status" value="1"/>
</dbReference>
<proteinExistence type="predicted"/>
<dbReference type="RefSeq" id="WP_146786016.1">
    <property type="nucleotide sequence ID" value="NZ_BAABIO010000001.1"/>
</dbReference>
<dbReference type="PANTHER" id="PTHR33221">
    <property type="entry name" value="WINGED HELIX-TURN-HELIX TRANSCRIPTIONAL REGULATOR, RRF2 FAMILY"/>
    <property type="match status" value="1"/>
</dbReference>
<protein>
    <submittedName>
        <fullName evidence="1">Rrf2 family transcriptional regulator</fullName>
    </submittedName>
</protein>
<dbReference type="Gene3D" id="1.10.10.10">
    <property type="entry name" value="Winged helix-like DNA-binding domain superfamily/Winged helix DNA-binding domain"/>
    <property type="match status" value="1"/>
</dbReference>
<keyword evidence="2" id="KW-1185">Reference proteome</keyword>
<dbReference type="SUPFAM" id="SSF46785">
    <property type="entry name" value="Winged helix' DNA-binding domain"/>
    <property type="match status" value="1"/>
</dbReference>
<dbReference type="EMBL" id="CP042433">
    <property type="protein sequence ID" value="QEC56065.1"/>
    <property type="molecule type" value="Genomic_DNA"/>
</dbReference>
<dbReference type="OrthoDB" id="9808360at2"/>
<dbReference type="AlphaFoldDB" id="A0A5B8UJ84"/>
<reference evidence="1 2" key="1">
    <citation type="journal article" date="2015" name="Int. J. Syst. Evol. Microbiol.">
        <title>Flavisolibacter ginsenosidimutans sp. nov., with ginsenoside-converting activity isolated from soil used for cultivating ginseng.</title>
        <authorList>
            <person name="Zhao Y."/>
            <person name="Liu Q."/>
            <person name="Kang M.S."/>
            <person name="Jin F."/>
            <person name="Yu H."/>
            <person name="Im W.T."/>
        </authorList>
    </citation>
    <scope>NUCLEOTIDE SEQUENCE [LARGE SCALE GENOMIC DNA]</scope>
    <source>
        <strain evidence="1 2">Gsoil 636</strain>
    </source>
</reference>
<sequence length="152" mass="17055">MFSKTAEYALRAAIFIAQKSSVQKKLGIEQIARSIDAPPSFTAKILQLLTKDNRIISSVRGVNGGFYIAEEARNLSVRTVLEVIGENKIFTECVLGLKDCTERKPCPMHVQYKPIKEQLIRLFEEKTIGQLAGDLTEGKAFLINTGKQKRKR</sequence>
<dbReference type="PANTHER" id="PTHR33221:SF15">
    <property type="entry name" value="HTH-TYPE TRANSCRIPTIONAL REGULATOR YWGB-RELATED"/>
    <property type="match status" value="1"/>
</dbReference>
<dbReference type="Proteomes" id="UP000321204">
    <property type="component" value="Chromosome"/>
</dbReference>
<dbReference type="InterPro" id="IPR036390">
    <property type="entry name" value="WH_DNA-bd_sf"/>
</dbReference>
<dbReference type="GO" id="GO:0003700">
    <property type="term" value="F:DNA-binding transcription factor activity"/>
    <property type="evidence" value="ECO:0007669"/>
    <property type="project" value="TreeGrafter"/>
</dbReference>
<evidence type="ECO:0000313" key="1">
    <source>
        <dbReference type="EMBL" id="QEC56065.1"/>
    </source>
</evidence>
<dbReference type="InterPro" id="IPR036388">
    <property type="entry name" value="WH-like_DNA-bd_sf"/>
</dbReference>